<dbReference type="OrthoDB" id="5706087at2"/>
<keyword evidence="2" id="KW-1185">Reference proteome</keyword>
<dbReference type="AlphaFoldDB" id="A0A545TVY0"/>
<reference evidence="1 2" key="1">
    <citation type="submission" date="2019-06" db="EMBL/GenBank/DDBJ databases">
        <title>Whole genome sequence for Cellvibrionaceae sp. R142.</title>
        <authorList>
            <person name="Wang G."/>
        </authorList>
    </citation>
    <scope>NUCLEOTIDE SEQUENCE [LARGE SCALE GENOMIC DNA]</scope>
    <source>
        <strain evidence="1 2">R142</strain>
    </source>
</reference>
<protein>
    <submittedName>
        <fullName evidence="1">Uncharacterized protein</fullName>
    </submittedName>
</protein>
<dbReference type="Proteomes" id="UP000319732">
    <property type="component" value="Unassembled WGS sequence"/>
</dbReference>
<sequence length="107" mass="12568">MASNHIPDQRTYAFHLKASEILREKPERMDEVRSVLDHWRAMTGTQAEGWAEKWQALIKDLEVSEIADLICNSGEEMDFYRKSSPFACLLSDAERMEIIQRIKFDYE</sequence>
<name>A0A545TVY0_9GAMM</name>
<evidence type="ECO:0000313" key="1">
    <source>
        <dbReference type="EMBL" id="TQV81388.1"/>
    </source>
</evidence>
<organism evidence="1 2">
    <name type="scientific">Exilibacterium tricleocarpae</name>
    <dbReference type="NCBI Taxonomy" id="2591008"/>
    <lineage>
        <taxon>Bacteria</taxon>
        <taxon>Pseudomonadati</taxon>
        <taxon>Pseudomonadota</taxon>
        <taxon>Gammaproteobacteria</taxon>
        <taxon>Cellvibrionales</taxon>
        <taxon>Cellvibrionaceae</taxon>
        <taxon>Exilibacterium</taxon>
    </lineage>
</organism>
<comment type="caution">
    <text evidence="1">The sequence shown here is derived from an EMBL/GenBank/DDBJ whole genome shotgun (WGS) entry which is preliminary data.</text>
</comment>
<evidence type="ECO:0000313" key="2">
    <source>
        <dbReference type="Proteomes" id="UP000319732"/>
    </source>
</evidence>
<accession>A0A545TVY0</accession>
<proteinExistence type="predicted"/>
<dbReference type="EMBL" id="VHSG01000008">
    <property type="protein sequence ID" value="TQV81388.1"/>
    <property type="molecule type" value="Genomic_DNA"/>
</dbReference>
<gene>
    <name evidence="1" type="ORF">FKG94_09130</name>
</gene>